<accession>A0A7T8GUQ2</accession>
<dbReference type="InterPro" id="IPR003961">
    <property type="entry name" value="FN3_dom"/>
</dbReference>
<dbReference type="Gene3D" id="2.60.40.10">
    <property type="entry name" value="Immunoglobulins"/>
    <property type="match status" value="1"/>
</dbReference>
<reference evidence="3" key="1">
    <citation type="submission" date="2021-01" db="EMBL/GenBank/DDBJ databases">
        <title>Caligus Genome Assembly.</title>
        <authorList>
            <person name="Gallardo-Escarate C."/>
        </authorList>
    </citation>
    <scope>NUCLEOTIDE SEQUENCE [LARGE SCALE GENOMIC DNA]</scope>
</reference>
<evidence type="ECO:0000313" key="3">
    <source>
        <dbReference type="Proteomes" id="UP000595437"/>
    </source>
</evidence>
<dbReference type="Pfam" id="PF00041">
    <property type="entry name" value="fn3"/>
    <property type="match status" value="1"/>
</dbReference>
<dbReference type="InterPro" id="IPR036116">
    <property type="entry name" value="FN3_sf"/>
</dbReference>
<dbReference type="EMBL" id="CP045902">
    <property type="protein sequence ID" value="QQP38165.1"/>
    <property type="molecule type" value="Genomic_DNA"/>
</dbReference>
<dbReference type="Proteomes" id="UP000595437">
    <property type="component" value="Chromosome 13"/>
</dbReference>
<dbReference type="AlphaFoldDB" id="A0A7T8GUQ2"/>
<feature type="non-terminal residue" evidence="2">
    <location>
        <position position="1"/>
    </location>
</feature>
<dbReference type="CDD" id="cd00063">
    <property type="entry name" value="FN3"/>
    <property type="match status" value="1"/>
</dbReference>
<protein>
    <recommendedName>
        <fullName evidence="1">Fibronectin type-III domain-containing protein</fullName>
    </recommendedName>
</protein>
<dbReference type="InterPro" id="IPR013783">
    <property type="entry name" value="Ig-like_fold"/>
</dbReference>
<name>A0A7T8GUQ2_CALRO</name>
<proteinExistence type="predicted"/>
<keyword evidence="3" id="KW-1185">Reference proteome</keyword>
<evidence type="ECO:0000259" key="1">
    <source>
        <dbReference type="PROSITE" id="PS50853"/>
    </source>
</evidence>
<dbReference type="OrthoDB" id="6418794at2759"/>
<dbReference type="SUPFAM" id="SSF49265">
    <property type="entry name" value="Fibronectin type III"/>
    <property type="match status" value="1"/>
</dbReference>
<gene>
    <name evidence="2" type="ORF">FKW44_018668</name>
</gene>
<feature type="domain" description="Fibronectin type-III" evidence="1">
    <location>
        <begin position="1"/>
        <end position="55"/>
    </location>
</feature>
<evidence type="ECO:0000313" key="2">
    <source>
        <dbReference type="EMBL" id="QQP38165.1"/>
    </source>
</evidence>
<organism evidence="2 3">
    <name type="scientific">Caligus rogercresseyi</name>
    <name type="common">Sea louse</name>
    <dbReference type="NCBI Taxonomy" id="217165"/>
    <lineage>
        <taxon>Eukaryota</taxon>
        <taxon>Metazoa</taxon>
        <taxon>Ecdysozoa</taxon>
        <taxon>Arthropoda</taxon>
        <taxon>Crustacea</taxon>
        <taxon>Multicrustacea</taxon>
        <taxon>Hexanauplia</taxon>
        <taxon>Copepoda</taxon>
        <taxon>Siphonostomatoida</taxon>
        <taxon>Caligidae</taxon>
        <taxon>Caligus</taxon>
    </lineage>
</organism>
<dbReference type="PROSITE" id="PS50853">
    <property type="entry name" value="FN3"/>
    <property type="match status" value="1"/>
</dbReference>
<sequence length="78" mass="8710">KSMDTTYLASNEELNEDSIVIRGLEPGHTYDFRVVAVDGVHETPSDPLPVYTYASLLWQVLQTPNPTWHTPDGSLGCY</sequence>